<evidence type="ECO:0000313" key="2">
    <source>
        <dbReference type="Proteomes" id="UP001488838"/>
    </source>
</evidence>
<comment type="caution">
    <text evidence="1">The sequence shown here is derived from an EMBL/GenBank/DDBJ whole genome shotgun (WGS) entry which is preliminary data.</text>
</comment>
<dbReference type="Proteomes" id="UP001488838">
    <property type="component" value="Unassembled WGS sequence"/>
</dbReference>
<accession>A0AAW0IUD3</accession>
<gene>
    <name evidence="1" type="ORF">U0070_018979</name>
</gene>
<reference evidence="1 2" key="1">
    <citation type="journal article" date="2023" name="bioRxiv">
        <title>Conserved and derived expression patterns and positive selection on dental genes reveal complex evolutionary context of ever-growing rodent molars.</title>
        <authorList>
            <person name="Calamari Z.T."/>
            <person name="Song A."/>
            <person name="Cohen E."/>
            <person name="Akter M."/>
            <person name="Roy R.D."/>
            <person name="Hallikas O."/>
            <person name="Christensen M.M."/>
            <person name="Li P."/>
            <person name="Marangoni P."/>
            <person name="Jernvall J."/>
            <person name="Klein O.D."/>
        </authorList>
    </citation>
    <scope>NUCLEOTIDE SEQUENCE [LARGE SCALE GENOMIC DNA]</scope>
    <source>
        <strain evidence="1">V071</strain>
    </source>
</reference>
<keyword evidence="2" id="KW-1185">Reference proteome</keyword>
<proteinExistence type="predicted"/>
<organism evidence="1 2">
    <name type="scientific">Myodes glareolus</name>
    <name type="common">Bank vole</name>
    <name type="synonym">Clethrionomys glareolus</name>
    <dbReference type="NCBI Taxonomy" id="447135"/>
    <lineage>
        <taxon>Eukaryota</taxon>
        <taxon>Metazoa</taxon>
        <taxon>Chordata</taxon>
        <taxon>Craniata</taxon>
        <taxon>Vertebrata</taxon>
        <taxon>Euteleostomi</taxon>
        <taxon>Mammalia</taxon>
        <taxon>Eutheria</taxon>
        <taxon>Euarchontoglires</taxon>
        <taxon>Glires</taxon>
        <taxon>Rodentia</taxon>
        <taxon>Myomorpha</taxon>
        <taxon>Muroidea</taxon>
        <taxon>Cricetidae</taxon>
        <taxon>Arvicolinae</taxon>
        <taxon>Myodes</taxon>
    </lineage>
</organism>
<sequence>MLSLSLASKRPNPQTPQGLQLCPARFFSGCQRVIWRGFVEAENNKPC</sequence>
<name>A0AAW0IUD3_MYOGA</name>
<dbReference type="AlphaFoldDB" id="A0AAW0IUD3"/>
<dbReference type="EMBL" id="JBBHLL010000092">
    <property type="protein sequence ID" value="KAK7817766.1"/>
    <property type="molecule type" value="Genomic_DNA"/>
</dbReference>
<evidence type="ECO:0000313" key="1">
    <source>
        <dbReference type="EMBL" id="KAK7817766.1"/>
    </source>
</evidence>
<protein>
    <submittedName>
        <fullName evidence="1">Uncharacterized protein</fullName>
    </submittedName>
</protein>